<dbReference type="GO" id="GO:0071897">
    <property type="term" value="P:DNA biosynthetic process"/>
    <property type="evidence" value="ECO:0007669"/>
    <property type="project" value="UniProtKB-ARBA"/>
</dbReference>
<dbReference type="InterPro" id="IPR040676">
    <property type="entry name" value="DUF5641"/>
</dbReference>
<gene>
    <name evidence="5" type="primary">LOC113496572</name>
</gene>
<evidence type="ECO:0000259" key="2">
    <source>
        <dbReference type="PROSITE" id="PS50175"/>
    </source>
</evidence>
<dbReference type="InterPro" id="IPR001995">
    <property type="entry name" value="Peptidase_A2_cat"/>
</dbReference>
<evidence type="ECO:0000313" key="4">
    <source>
        <dbReference type="Proteomes" id="UP000322000"/>
    </source>
</evidence>
<dbReference type="InterPro" id="IPR012337">
    <property type="entry name" value="RNaseH-like_sf"/>
</dbReference>
<dbReference type="SUPFAM" id="SSF53098">
    <property type="entry name" value="Ribonuclease H-like"/>
    <property type="match status" value="1"/>
</dbReference>
<dbReference type="Gene3D" id="3.30.420.10">
    <property type="entry name" value="Ribonuclease H-like superfamily/Ribonuclease H"/>
    <property type="match status" value="1"/>
</dbReference>
<dbReference type="InterPro" id="IPR001584">
    <property type="entry name" value="Integrase_cat-core"/>
</dbReference>
<dbReference type="GO" id="GO:0015074">
    <property type="term" value="P:DNA integration"/>
    <property type="evidence" value="ECO:0007669"/>
    <property type="project" value="InterPro"/>
</dbReference>
<evidence type="ECO:0000259" key="3">
    <source>
        <dbReference type="PROSITE" id="PS50994"/>
    </source>
</evidence>
<dbReference type="Pfam" id="PF17921">
    <property type="entry name" value="Integrase_H2C2"/>
    <property type="match status" value="1"/>
</dbReference>
<reference evidence="5" key="1">
    <citation type="submission" date="2025-08" db="UniProtKB">
        <authorList>
            <consortium name="RefSeq"/>
        </authorList>
    </citation>
    <scope>IDENTIFICATION</scope>
</reference>
<dbReference type="Gene3D" id="2.40.70.10">
    <property type="entry name" value="Acid Proteases"/>
    <property type="match status" value="1"/>
</dbReference>
<dbReference type="GO" id="GO:0042575">
    <property type="term" value="C:DNA polymerase complex"/>
    <property type="evidence" value="ECO:0007669"/>
    <property type="project" value="UniProtKB-ARBA"/>
</dbReference>
<dbReference type="InParanoid" id="A0A7E5VTP7"/>
<dbReference type="CDD" id="cd00303">
    <property type="entry name" value="retropepsin_like"/>
    <property type="match status" value="1"/>
</dbReference>
<dbReference type="GO" id="GO:0006508">
    <property type="term" value="P:proteolysis"/>
    <property type="evidence" value="ECO:0007669"/>
    <property type="project" value="InterPro"/>
</dbReference>
<sequence>MEALSNLQFNLYSAINRAKCNYKKSPKERMTSSYIEARLENLQSNWDTFCDTHKKIITSSSPAELEISDYNLKNLHEITEELFIDYKAKLNEDLKTVLSKNSKGEVSEPSKRDSIRDICTVKLPKIELPIFTGKYSEWISFRDLFTSLIYNNKHLDDIQKLHYLKTHLSGEAESLLRHIPITSDNFLICWSQLENRYNNKKYLANCVLKRFMSQRNVVIESSSALKELLDTSSECLHALENLGINVDNWDIIVIYILSLKLDDESRKQWELKISDSDALPSFREFKSFLEQRFRALEFLNTKGQRPMNRNVPIKTYHISSALCPFCKDDHKLANCKKFCVLDVEKRRDFVQTNSLCYNCLSGNHSVYVCRQSSRCHICRGKHHTLLHFRNVSKSVSDSKATDQVGENSDEPIATTSNQSKSIKVISCFANSNSQILLATALIAVELKGGTAIVLRALIDQGSQASFITESAAQLLGLKKIPTRSSVSGIGGDQGQSMVSLNSVLVKVKSRIDPSFVVEVKAYVLNKLTSLLPQRKVRTNVFNSISSLVLADPNFDIPNKIDLLLGADVYGQILLEGLVKGPPGLLIAQNTKLGWILSGQVGEQVSQSETCHNTVVSLHSMELDENTLLKQFWELEAEPKSVKDKVYLTPEEQKCEEIFKDTTKRDESGRYIVHMPFRSHDPACKYGGSKDIALKRFLALEKRFLRNPEFKAQYSAVINEYIALNHMDLVQDRNDESSVYLPHHAVIRNDKSTTKLRVVFDASCVGSNGVSLNHDLMVGPRLQSELRHIIMRWRCEPICLVADIVKMYRQIKVCNDHTDFQRILWRENPDDEIQVLRHLRVTFGTSSAPYLAVRSLQQLAQDEGAEFPLAKNRVLSDFYMDDLLTGCQTIQEGVQIYKQMSELLKRGGFPLQKWASNSKELLRLIEDDQQILQTQGNMELKTDSISKILGLTWDKDNDEFVYTIQLNELDLPVTKRKVISDISRLFDPLGWLAPAVITAKVFIQRIWMTGIEWDAELPAPLLEEWLDYRKNLRSLAKFRLPRWIKSSKENRVLELHGFSDASNVAYAAVVYARIIDKEGHIHTTLVTAKTKVAPVKQVSIPRLELCGAVLLAKLLQEVASTLEVPKQHLYAWTDSTVVLAWLSSHPSRWKTFIANRVSEILTIMDRSQWSHVMSSDNPADCASRGVSPSECNDLRLWKRGPLWLQYEKIDYNRGNIQETTLEERKIKTKCHAIEFDDSLLTRFSKFSRLIRVISYCKRFLRRKELGCNKTTWLTTKELNEALLTCIKLCQLQSFNEEIETIKNNRKLSKGSRLISLSPFLDDDGILRVGGRLHRASIDENMKHPILIPHKSNFTNLLIAEAHERTLHGGPQLMLNYLRSKYWILNAKTLVRQHVHKCITCIRHSTQTHQQMMGQLPKARVSVQKPFQCSGVDYAGPISIRSSKGRGHHPTKGYICLFVCMSTRAIHLEVVSDMTSQSFLASFKRFVARRGRVVDLWSDNGTTFVGSARELRQLFNAERSTVASEIVDFLSTNGTTWHFIPPHAPNFGGLWEAGVKSTKHHLKRIIGTSTLTFEEMTTVLAQIEACLNSRPISQLSNNPEDSCPLTPGHFLVGEPLVIVPDVNYENSSVNNLKRWHLTQKMVQNFWRRWSLEYLTQLQHRYKWTNCNPEPEIGDVVLVKEDGLPPARWLYGIIKNKHPGLDNITRVVTIRCKNNEIKRPVSKLIFLPVNA</sequence>
<keyword evidence="1" id="KW-0378">Hydrolase</keyword>
<dbReference type="InterPro" id="IPR021109">
    <property type="entry name" value="Peptidase_aspartic_dom_sf"/>
</dbReference>
<dbReference type="PROSITE" id="PS50175">
    <property type="entry name" value="ASP_PROT_RETROV"/>
    <property type="match status" value="1"/>
</dbReference>
<dbReference type="Pfam" id="PF03564">
    <property type="entry name" value="DUF1759"/>
    <property type="match status" value="1"/>
</dbReference>
<dbReference type="KEGG" id="tnl:113496572"/>
<keyword evidence="4" id="KW-1185">Reference proteome</keyword>
<proteinExistence type="predicted"/>
<protein>
    <submittedName>
        <fullName evidence="5">Uncharacterized protein LOC113496572</fullName>
    </submittedName>
</protein>
<dbReference type="Gene3D" id="1.10.340.70">
    <property type="match status" value="1"/>
</dbReference>
<dbReference type="Proteomes" id="UP000322000">
    <property type="component" value="Chromosome 8"/>
</dbReference>
<dbReference type="GeneID" id="113496572"/>
<dbReference type="GO" id="GO:0004190">
    <property type="term" value="F:aspartic-type endopeptidase activity"/>
    <property type="evidence" value="ECO:0007669"/>
    <property type="project" value="InterPro"/>
</dbReference>
<dbReference type="CDD" id="cd01644">
    <property type="entry name" value="RT_pepA17"/>
    <property type="match status" value="1"/>
</dbReference>
<dbReference type="RefSeq" id="XP_026731637.1">
    <property type="nucleotide sequence ID" value="XM_026875836.1"/>
</dbReference>
<dbReference type="Pfam" id="PF05380">
    <property type="entry name" value="Peptidase_A17"/>
    <property type="match status" value="1"/>
</dbReference>
<dbReference type="Pfam" id="PF18701">
    <property type="entry name" value="DUF5641"/>
    <property type="match status" value="1"/>
</dbReference>
<dbReference type="InterPro" id="IPR041588">
    <property type="entry name" value="Integrase_H2C2"/>
</dbReference>
<evidence type="ECO:0000313" key="5">
    <source>
        <dbReference type="RefSeq" id="XP_026731637.1"/>
    </source>
</evidence>
<name>A0A7E5VTP7_TRINI</name>
<organism evidence="4 5">
    <name type="scientific">Trichoplusia ni</name>
    <name type="common">Cabbage looper</name>
    <dbReference type="NCBI Taxonomy" id="7111"/>
    <lineage>
        <taxon>Eukaryota</taxon>
        <taxon>Metazoa</taxon>
        <taxon>Ecdysozoa</taxon>
        <taxon>Arthropoda</taxon>
        <taxon>Hexapoda</taxon>
        <taxon>Insecta</taxon>
        <taxon>Pterygota</taxon>
        <taxon>Neoptera</taxon>
        <taxon>Endopterygota</taxon>
        <taxon>Lepidoptera</taxon>
        <taxon>Glossata</taxon>
        <taxon>Ditrysia</taxon>
        <taxon>Noctuoidea</taxon>
        <taxon>Noctuidae</taxon>
        <taxon>Plusiinae</taxon>
        <taxon>Trichoplusia</taxon>
    </lineage>
</organism>
<dbReference type="InterPro" id="IPR008042">
    <property type="entry name" value="Retrotrans_Pao"/>
</dbReference>
<dbReference type="InterPro" id="IPR043502">
    <property type="entry name" value="DNA/RNA_pol_sf"/>
</dbReference>
<dbReference type="GO" id="GO:0003676">
    <property type="term" value="F:nucleic acid binding"/>
    <property type="evidence" value="ECO:0007669"/>
    <property type="project" value="InterPro"/>
</dbReference>
<dbReference type="PROSITE" id="PS50994">
    <property type="entry name" value="INTEGRASE"/>
    <property type="match status" value="1"/>
</dbReference>
<feature type="domain" description="Peptidase A2" evidence="2">
    <location>
        <begin position="454"/>
        <end position="491"/>
    </location>
</feature>
<dbReference type="InterPro" id="IPR036397">
    <property type="entry name" value="RNaseH_sf"/>
</dbReference>
<dbReference type="OrthoDB" id="8033604at2759"/>
<dbReference type="PANTHER" id="PTHR47331:SF1">
    <property type="entry name" value="GAG-LIKE PROTEIN"/>
    <property type="match status" value="1"/>
</dbReference>
<feature type="domain" description="Integrase catalytic" evidence="3">
    <location>
        <begin position="1420"/>
        <end position="1613"/>
    </location>
</feature>
<evidence type="ECO:0000256" key="1">
    <source>
        <dbReference type="ARBA" id="ARBA00022801"/>
    </source>
</evidence>
<dbReference type="PANTHER" id="PTHR47331">
    <property type="entry name" value="PHD-TYPE DOMAIN-CONTAINING PROTEIN"/>
    <property type="match status" value="1"/>
</dbReference>
<dbReference type="SUPFAM" id="SSF56672">
    <property type="entry name" value="DNA/RNA polymerases"/>
    <property type="match status" value="1"/>
</dbReference>
<dbReference type="InterPro" id="IPR005312">
    <property type="entry name" value="DUF1759"/>
</dbReference>
<accession>A0A7E5VTP7</accession>